<dbReference type="EMBL" id="KV749029">
    <property type="protein sequence ID" value="OCL11537.1"/>
    <property type="molecule type" value="Genomic_DNA"/>
</dbReference>
<dbReference type="InterPro" id="IPR051609">
    <property type="entry name" value="NmrA/Isoflavone_reductase-like"/>
</dbReference>
<keyword evidence="2" id="KW-0560">Oxidoreductase</keyword>
<dbReference type="InterPro" id="IPR036291">
    <property type="entry name" value="NAD(P)-bd_dom_sf"/>
</dbReference>
<gene>
    <name evidence="4" type="ORF">AOQ84DRAFT_287047</name>
</gene>
<dbReference type="AlphaFoldDB" id="A0A8E2JWA6"/>
<dbReference type="PANTHER" id="PTHR47706">
    <property type="entry name" value="NMRA-LIKE FAMILY PROTEIN"/>
    <property type="match status" value="1"/>
</dbReference>
<organism evidence="4 5">
    <name type="scientific">Glonium stellatum</name>
    <dbReference type="NCBI Taxonomy" id="574774"/>
    <lineage>
        <taxon>Eukaryota</taxon>
        <taxon>Fungi</taxon>
        <taxon>Dikarya</taxon>
        <taxon>Ascomycota</taxon>
        <taxon>Pezizomycotina</taxon>
        <taxon>Dothideomycetes</taxon>
        <taxon>Pleosporomycetidae</taxon>
        <taxon>Gloniales</taxon>
        <taxon>Gloniaceae</taxon>
        <taxon>Glonium</taxon>
    </lineage>
</organism>
<name>A0A8E2JWA6_9PEZI</name>
<dbReference type="Gene3D" id="3.40.50.720">
    <property type="entry name" value="NAD(P)-binding Rossmann-like Domain"/>
    <property type="match status" value="1"/>
</dbReference>
<evidence type="ECO:0000259" key="3">
    <source>
        <dbReference type="Pfam" id="PF05368"/>
    </source>
</evidence>
<keyword evidence="1" id="KW-0521">NADP</keyword>
<dbReference type="InterPro" id="IPR008030">
    <property type="entry name" value="NmrA-like"/>
</dbReference>
<keyword evidence="5" id="KW-1185">Reference proteome</keyword>
<dbReference type="OrthoDB" id="9974981at2759"/>
<dbReference type="SUPFAM" id="SSF51735">
    <property type="entry name" value="NAD(P)-binding Rossmann-fold domains"/>
    <property type="match status" value="1"/>
</dbReference>
<dbReference type="Pfam" id="PF05368">
    <property type="entry name" value="NmrA"/>
    <property type="match status" value="1"/>
</dbReference>
<proteinExistence type="predicted"/>
<sequence length="305" mass="34052">MAPSVLLIGAGGAFGQPLTEEFIRKRSKFDRIAILAATEEKTSKFKYAQEDGVEIVIGSFLDPNVYKGFSHVISTVGNSIMRLQPGMIEAAIIGGVQHFYPSEWNSDISQKAIYGLRYFRDKQVTRDHLVAKAKGVPGFRYTIFITGIFTEWSVLEFYGFDHKKHTVKVYGKPDARVGLTSIPDIARYTVDSLLIPFEATGRDGAERVIRVGGEITTFQRVVDLLGEARDVKYSVTYVDPSEAITKEEEARLNGDEEAQMAWSIVPLISSGFGVPDGIPGSKLDNDRFSFIPEKVHETFQRVYKH</sequence>
<evidence type="ECO:0000256" key="1">
    <source>
        <dbReference type="ARBA" id="ARBA00022857"/>
    </source>
</evidence>
<dbReference type="Proteomes" id="UP000250140">
    <property type="component" value="Unassembled WGS sequence"/>
</dbReference>
<feature type="domain" description="NmrA-like" evidence="3">
    <location>
        <begin position="4"/>
        <end position="239"/>
    </location>
</feature>
<dbReference type="PANTHER" id="PTHR47706:SF9">
    <property type="entry name" value="NMRA-LIKE DOMAIN-CONTAINING PROTEIN-RELATED"/>
    <property type="match status" value="1"/>
</dbReference>
<dbReference type="GO" id="GO:0016491">
    <property type="term" value="F:oxidoreductase activity"/>
    <property type="evidence" value="ECO:0007669"/>
    <property type="project" value="UniProtKB-KW"/>
</dbReference>
<dbReference type="Gene3D" id="3.90.25.10">
    <property type="entry name" value="UDP-galactose 4-epimerase, domain 1"/>
    <property type="match status" value="1"/>
</dbReference>
<reference evidence="4 5" key="1">
    <citation type="journal article" date="2016" name="Nat. Commun.">
        <title>Ectomycorrhizal ecology is imprinted in the genome of the dominant symbiotic fungus Cenococcum geophilum.</title>
        <authorList>
            <consortium name="DOE Joint Genome Institute"/>
            <person name="Peter M."/>
            <person name="Kohler A."/>
            <person name="Ohm R.A."/>
            <person name="Kuo A."/>
            <person name="Krutzmann J."/>
            <person name="Morin E."/>
            <person name="Arend M."/>
            <person name="Barry K.W."/>
            <person name="Binder M."/>
            <person name="Choi C."/>
            <person name="Clum A."/>
            <person name="Copeland A."/>
            <person name="Grisel N."/>
            <person name="Haridas S."/>
            <person name="Kipfer T."/>
            <person name="LaButti K."/>
            <person name="Lindquist E."/>
            <person name="Lipzen A."/>
            <person name="Maire R."/>
            <person name="Meier B."/>
            <person name="Mihaltcheva S."/>
            <person name="Molinier V."/>
            <person name="Murat C."/>
            <person name="Poggeler S."/>
            <person name="Quandt C.A."/>
            <person name="Sperisen C."/>
            <person name="Tritt A."/>
            <person name="Tisserant E."/>
            <person name="Crous P.W."/>
            <person name="Henrissat B."/>
            <person name="Nehls U."/>
            <person name="Egli S."/>
            <person name="Spatafora J.W."/>
            <person name="Grigoriev I.V."/>
            <person name="Martin F.M."/>
        </authorList>
    </citation>
    <scope>NUCLEOTIDE SEQUENCE [LARGE SCALE GENOMIC DNA]</scope>
    <source>
        <strain evidence="4 5">CBS 207.34</strain>
    </source>
</reference>
<evidence type="ECO:0000256" key="2">
    <source>
        <dbReference type="ARBA" id="ARBA00023002"/>
    </source>
</evidence>
<protein>
    <submittedName>
        <fullName evidence="4">NAD(P)-binding protein</fullName>
    </submittedName>
</protein>
<evidence type="ECO:0000313" key="4">
    <source>
        <dbReference type="EMBL" id="OCL11537.1"/>
    </source>
</evidence>
<accession>A0A8E2JWA6</accession>
<evidence type="ECO:0000313" key="5">
    <source>
        <dbReference type="Proteomes" id="UP000250140"/>
    </source>
</evidence>